<evidence type="ECO:0000256" key="4">
    <source>
        <dbReference type="PROSITE-ProRule" id="PRU00600"/>
    </source>
</evidence>
<dbReference type="GO" id="GO:0003676">
    <property type="term" value="F:nucleic acid binding"/>
    <property type="evidence" value="ECO:0007669"/>
    <property type="project" value="InterPro"/>
</dbReference>
<keyword evidence="8" id="KW-1185">Reference proteome</keyword>
<dbReference type="HOGENOM" id="CLU_440167_0_0_1"/>
<dbReference type="PANTHER" id="PTHR15375:SF26">
    <property type="entry name" value="PROTEIN CHIFFON"/>
    <property type="match status" value="1"/>
</dbReference>
<sequence length="621" mass="66413">MRDRKLNPASRALVGLLKTEKATNTTMERDPKCQRHDYTYFNKLSAFLIIESVSDYQPAGRLEFKPKSMSSSLSLSMSSRAMALDARGAFHAAHRGTSGKELPEYPLLHLDHRMRSPFQPYSARGAHKEQLLEEKERQDKTDRELVVRMFRAHKRAERDHTLGKSVSMSDIRAAAAAANHTATPGTGREEIVDHPDRASGFIRSTVGTGAYDSMAPSGSVASFSTAVTGSGYPPTTSRLSLSQSGGGDGHAKFFGAAGVVPSFGGVRNATQVVMNRGAFAEGSGAAGARSRAASLTRTTSLVDVAAAAPVRTAKDAEVAGANGLRRTQSLATMKQAEPEKKKPEGYCECCKEQYDSLAEHIKGKKHRKFASDPRRYKELDVLIQRLSRTTKSASIAAEAARASLRAQARERYIQMARDAFKSSGAGVCVAEADQSDEPTITIPSTSEDDHDRTFSSSLGLDQFFTADVSFELPLVESVPPTTNTSACITPVEEVGLGAASSLLEAAGYMEPKEVIVISSDSSAVDSFDVALATSSAPPLPCVGPLAAARTYKGTPIPSKRIFTAGCLDLDTDPVSAEDGSPESEPLMQALKRKKQAAIEAAQAAQTSEREEDSDGLEVVVL</sequence>
<dbReference type="AlphaFoldDB" id="A0A0C3AFB2"/>
<dbReference type="GO" id="GO:0010571">
    <property type="term" value="P:positive regulation of nuclear cell cycle DNA replication"/>
    <property type="evidence" value="ECO:0007669"/>
    <property type="project" value="TreeGrafter"/>
</dbReference>
<reference evidence="7 8" key="1">
    <citation type="submission" date="2014-04" db="EMBL/GenBank/DDBJ databases">
        <authorList>
            <consortium name="DOE Joint Genome Institute"/>
            <person name="Kuo A."/>
            <person name="Zuccaro A."/>
            <person name="Kohler A."/>
            <person name="Nagy L.G."/>
            <person name="Floudas D."/>
            <person name="Copeland A."/>
            <person name="Barry K.W."/>
            <person name="Cichocki N."/>
            <person name="Veneault-Fourrey C."/>
            <person name="LaButti K."/>
            <person name="Lindquist E.A."/>
            <person name="Lipzen A."/>
            <person name="Lundell T."/>
            <person name="Morin E."/>
            <person name="Murat C."/>
            <person name="Sun H."/>
            <person name="Tunlid A."/>
            <person name="Henrissat B."/>
            <person name="Grigoriev I.V."/>
            <person name="Hibbett D.S."/>
            <person name="Martin F."/>
            <person name="Nordberg H.P."/>
            <person name="Cantor M.N."/>
            <person name="Hua S.X."/>
        </authorList>
    </citation>
    <scope>NUCLEOTIDE SEQUENCE [LARGE SCALE GENOMIC DNA]</scope>
    <source>
        <strain evidence="7 8">MAFF 305830</strain>
    </source>
</reference>
<protein>
    <recommendedName>
        <fullName evidence="6">DBF4-type domain-containing protein</fullName>
    </recommendedName>
</protein>
<gene>
    <name evidence="7" type="ORF">M408DRAFT_263659</name>
</gene>
<evidence type="ECO:0000313" key="8">
    <source>
        <dbReference type="Proteomes" id="UP000054097"/>
    </source>
</evidence>
<keyword evidence="2 4" id="KW-0863">Zinc-finger</keyword>
<dbReference type="STRING" id="933852.A0A0C3AFB2"/>
<feature type="domain" description="DBF4-type" evidence="6">
    <location>
        <begin position="340"/>
        <end position="389"/>
    </location>
</feature>
<evidence type="ECO:0000313" key="7">
    <source>
        <dbReference type="EMBL" id="KIM23355.1"/>
    </source>
</evidence>
<dbReference type="GO" id="GO:0031431">
    <property type="term" value="C:Dbf4-dependent protein kinase complex"/>
    <property type="evidence" value="ECO:0007669"/>
    <property type="project" value="TreeGrafter"/>
</dbReference>
<proteinExistence type="predicted"/>
<dbReference type="Gene3D" id="6.10.250.3410">
    <property type="entry name" value="DBF zinc finger"/>
    <property type="match status" value="1"/>
</dbReference>
<evidence type="ECO:0000256" key="1">
    <source>
        <dbReference type="ARBA" id="ARBA00022723"/>
    </source>
</evidence>
<keyword evidence="1" id="KW-0479">Metal-binding</keyword>
<dbReference type="FunFam" id="6.10.250.3410:FF:000001">
    <property type="entry name" value="Protein DBF4 homolog A"/>
    <property type="match status" value="1"/>
</dbReference>
<dbReference type="GO" id="GO:0008270">
    <property type="term" value="F:zinc ion binding"/>
    <property type="evidence" value="ECO:0007669"/>
    <property type="project" value="UniProtKB-KW"/>
</dbReference>
<organism evidence="7 8">
    <name type="scientific">Serendipita vermifera MAFF 305830</name>
    <dbReference type="NCBI Taxonomy" id="933852"/>
    <lineage>
        <taxon>Eukaryota</taxon>
        <taxon>Fungi</taxon>
        <taxon>Dikarya</taxon>
        <taxon>Basidiomycota</taxon>
        <taxon>Agaricomycotina</taxon>
        <taxon>Agaricomycetes</taxon>
        <taxon>Sebacinales</taxon>
        <taxon>Serendipitaceae</taxon>
        <taxon>Serendipita</taxon>
    </lineage>
</organism>
<dbReference type="GO" id="GO:1901987">
    <property type="term" value="P:regulation of cell cycle phase transition"/>
    <property type="evidence" value="ECO:0007669"/>
    <property type="project" value="TreeGrafter"/>
</dbReference>
<reference evidence="8" key="2">
    <citation type="submission" date="2015-01" db="EMBL/GenBank/DDBJ databases">
        <title>Evolutionary Origins and Diversification of the Mycorrhizal Mutualists.</title>
        <authorList>
            <consortium name="DOE Joint Genome Institute"/>
            <consortium name="Mycorrhizal Genomics Consortium"/>
            <person name="Kohler A."/>
            <person name="Kuo A."/>
            <person name="Nagy L.G."/>
            <person name="Floudas D."/>
            <person name="Copeland A."/>
            <person name="Barry K.W."/>
            <person name="Cichocki N."/>
            <person name="Veneault-Fourrey C."/>
            <person name="LaButti K."/>
            <person name="Lindquist E.A."/>
            <person name="Lipzen A."/>
            <person name="Lundell T."/>
            <person name="Morin E."/>
            <person name="Murat C."/>
            <person name="Riley R."/>
            <person name="Ohm R."/>
            <person name="Sun H."/>
            <person name="Tunlid A."/>
            <person name="Henrissat B."/>
            <person name="Grigoriev I.V."/>
            <person name="Hibbett D.S."/>
            <person name="Martin F."/>
        </authorList>
    </citation>
    <scope>NUCLEOTIDE SEQUENCE [LARGE SCALE GENOMIC DNA]</scope>
    <source>
        <strain evidence="8">MAFF 305830</strain>
    </source>
</reference>
<dbReference type="InterPro" id="IPR006572">
    <property type="entry name" value="Znf_DBF"/>
</dbReference>
<evidence type="ECO:0000256" key="3">
    <source>
        <dbReference type="ARBA" id="ARBA00022833"/>
    </source>
</evidence>
<dbReference type="PANTHER" id="PTHR15375">
    <property type="entry name" value="ACTIVATOR OF S-PHASE KINASE-RELATED"/>
    <property type="match status" value="1"/>
</dbReference>
<evidence type="ECO:0000256" key="5">
    <source>
        <dbReference type="SAM" id="MobiDB-lite"/>
    </source>
</evidence>
<accession>A0A0C3AFB2</accession>
<dbReference type="EMBL" id="KN824338">
    <property type="protein sequence ID" value="KIM23355.1"/>
    <property type="molecule type" value="Genomic_DNA"/>
</dbReference>
<dbReference type="Pfam" id="PF07535">
    <property type="entry name" value="zf-DBF"/>
    <property type="match status" value="1"/>
</dbReference>
<dbReference type="PROSITE" id="PS51265">
    <property type="entry name" value="ZF_DBF4"/>
    <property type="match status" value="1"/>
</dbReference>
<dbReference type="GO" id="GO:0043539">
    <property type="term" value="F:protein serine/threonine kinase activator activity"/>
    <property type="evidence" value="ECO:0007669"/>
    <property type="project" value="TreeGrafter"/>
</dbReference>
<evidence type="ECO:0000259" key="6">
    <source>
        <dbReference type="PROSITE" id="PS51265"/>
    </source>
</evidence>
<dbReference type="InterPro" id="IPR038545">
    <property type="entry name" value="Znf_DBF_sf"/>
</dbReference>
<evidence type="ECO:0000256" key="2">
    <source>
        <dbReference type="ARBA" id="ARBA00022771"/>
    </source>
</evidence>
<name>A0A0C3AFB2_SERVB</name>
<dbReference type="Proteomes" id="UP000054097">
    <property type="component" value="Unassembled WGS sequence"/>
</dbReference>
<feature type="region of interest" description="Disordered" evidence="5">
    <location>
        <begin position="601"/>
        <end position="621"/>
    </location>
</feature>
<dbReference type="InterPro" id="IPR051590">
    <property type="entry name" value="Replication_Regulatory_Kinase"/>
</dbReference>
<dbReference type="SMART" id="SM00586">
    <property type="entry name" value="ZnF_DBF"/>
    <property type="match status" value="1"/>
</dbReference>
<keyword evidence="3" id="KW-0862">Zinc</keyword>
<dbReference type="OrthoDB" id="3176866at2759"/>